<dbReference type="RefSeq" id="WP_387389386.1">
    <property type="nucleotide sequence ID" value="NZ_JBIAMT010000001.1"/>
</dbReference>
<name>A0ABW6NYE9_9NOCA</name>
<proteinExistence type="predicted"/>
<comment type="caution">
    <text evidence="2">The sequence shown here is derived from an EMBL/GenBank/DDBJ whole genome shotgun (WGS) entry which is preliminary data.</text>
</comment>
<evidence type="ECO:0000259" key="1">
    <source>
        <dbReference type="Pfam" id="PF13349"/>
    </source>
</evidence>
<accession>A0ABW6NYE9</accession>
<dbReference type="EMBL" id="JBIAMT010000001">
    <property type="protein sequence ID" value="MFF0495393.1"/>
    <property type="molecule type" value="Genomic_DNA"/>
</dbReference>
<dbReference type="InterPro" id="IPR025164">
    <property type="entry name" value="Toastrack_DUF4097"/>
</dbReference>
<keyword evidence="3" id="KW-1185">Reference proteome</keyword>
<protein>
    <recommendedName>
        <fullName evidence="1">DUF4097 domain-containing protein</fullName>
    </recommendedName>
</protein>
<dbReference type="Pfam" id="PF13349">
    <property type="entry name" value="DUF4097"/>
    <property type="match status" value="1"/>
</dbReference>
<dbReference type="Proteomes" id="UP001601442">
    <property type="component" value="Unassembled WGS sequence"/>
</dbReference>
<feature type="domain" description="DUF4097" evidence="1">
    <location>
        <begin position="47"/>
        <end position="203"/>
    </location>
</feature>
<gene>
    <name evidence="2" type="ORF">ACFYU5_03215</name>
</gene>
<evidence type="ECO:0000313" key="2">
    <source>
        <dbReference type="EMBL" id="MFF0495393.1"/>
    </source>
</evidence>
<organism evidence="2 3">
    <name type="scientific">Nocardia aobensis</name>
    <dbReference type="NCBI Taxonomy" id="257277"/>
    <lineage>
        <taxon>Bacteria</taxon>
        <taxon>Bacillati</taxon>
        <taxon>Actinomycetota</taxon>
        <taxon>Actinomycetes</taxon>
        <taxon>Mycobacteriales</taxon>
        <taxon>Nocardiaceae</taxon>
        <taxon>Nocardia</taxon>
    </lineage>
</organism>
<reference evidence="2 3" key="1">
    <citation type="submission" date="2024-10" db="EMBL/GenBank/DDBJ databases">
        <title>The Natural Products Discovery Center: Release of the First 8490 Sequenced Strains for Exploring Actinobacteria Biosynthetic Diversity.</title>
        <authorList>
            <person name="Kalkreuter E."/>
            <person name="Kautsar S.A."/>
            <person name="Yang D."/>
            <person name="Bader C.D."/>
            <person name="Teijaro C.N."/>
            <person name="Fluegel L."/>
            <person name="Davis C.M."/>
            <person name="Simpson J.R."/>
            <person name="Lauterbach L."/>
            <person name="Steele A.D."/>
            <person name="Gui C."/>
            <person name="Meng S."/>
            <person name="Li G."/>
            <person name="Viehrig K."/>
            <person name="Ye F."/>
            <person name="Su P."/>
            <person name="Kiefer A.F."/>
            <person name="Nichols A."/>
            <person name="Cepeda A.J."/>
            <person name="Yan W."/>
            <person name="Fan B."/>
            <person name="Jiang Y."/>
            <person name="Adhikari A."/>
            <person name="Zheng C.-J."/>
            <person name="Schuster L."/>
            <person name="Cowan T.M."/>
            <person name="Smanski M.J."/>
            <person name="Chevrette M.G."/>
            <person name="De Carvalho L.P.S."/>
            <person name="Shen B."/>
        </authorList>
    </citation>
    <scope>NUCLEOTIDE SEQUENCE [LARGE SCALE GENOMIC DNA]</scope>
    <source>
        <strain evidence="2 3">NPDC004119</strain>
    </source>
</reference>
<sequence>MNSTAIRTADRFTGRIPRSRRPILSRTQENAMPAFQTPEPIAVAVEVLSGNVTVTASDRTDTVVAVRPADAAKKADVRAAEQTRVDFADGTLTVTTPKDWRTYSPFGGNPSIEVTIEVPTGSRFQGTAGVGRILGAGELGECVLEVSAGDIVVERPLGSVTAKTAQGNIRIAEATRGVLRLETSTGELEVGIRPGSAARLETTVASGVVHNQLGPVDGAQDEDHTVRVYARNAFGNVIIRHASAA</sequence>
<evidence type="ECO:0000313" key="3">
    <source>
        <dbReference type="Proteomes" id="UP001601442"/>
    </source>
</evidence>